<dbReference type="HOGENOM" id="CLU_052124_0_0_1"/>
<reference evidence="3" key="1">
    <citation type="submission" date="2011-08" db="EMBL/GenBank/DDBJ databases">
        <title>The draft genome of Latimeria chalumnae.</title>
        <authorList>
            <person name="Di Palma F."/>
            <person name="Alfoldi J."/>
            <person name="Johnson J."/>
            <person name="Berlin A."/>
            <person name="Gnerre S."/>
            <person name="Jaffe D."/>
            <person name="MacCallum I."/>
            <person name="Young S."/>
            <person name="Walker B.J."/>
            <person name="Lander E."/>
            <person name="Lindblad-Toh K."/>
        </authorList>
    </citation>
    <scope>NUCLEOTIDE SEQUENCE [LARGE SCALE GENOMIC DNA]</scope>
    <source>
        <strain evidence="3">Wild caught</strain>
    </source>
</reference>
<feature type="domain" description="Tubulin epsilon and delta complex protein 1" evidence="1">
    <location>
        <begin position="89"/>
        <end position="266"/>
    </location>
</feature>
<reference evidence="2" key="2">
    <citation type="submission" date="2025-08" db="UniProtKB">
        <authorList>
            <consortium name="Ensembl"/>
        </authorList>
    </citation>
    <scope>IDENTIFICATION</scope>
</reference>
<dbReference type="OMA" id="FIPPMKT"/>
<evidence type="ECO:0000259" key="1">
    <source>
        <dbReference type="Pfam" id="PF14970"/>
    </source>
</evidence>
<evidence type="ECO:0000313" key="3">
    <source>
        <dbReference type="Proteomes" id="UP000008672"/>
    </source>
</evidence>
<dbReference type="Ensembl" id="ENSLACT00000026519.1">
    <property type="protein sequence ID" value="ENSLACP00000022476.1"/>
    <property type="gene ID" value="ENSLACG00000022655.1"/>
</dbReference>
<gene>
    <name evidence="2" type="primary">TEDC1</name>
</gene>
<dbReference type="CTD" id="283643"/>
<dbReference type="InParanoid" id="M3XIC0"/>
<dbReference type="Bgee" id="ENSLACG00000022655">
    <property type="expression patterns" value="Expressed in chordate pharynx and 1 other cell type or tissue"/>
</dbReference>
<dbReference type="EMBL" id="AFYH01013480">
    <property type="status" value="NOT_ANNOTATED_CDS"/>
    <property type="molecule type" value="Genomic_DNA"/>
</dbReference>
<accession>M3XIC0</accession>
<dbReference type="InterPro" id="IPR043535">
    <property type="entry name" value="TEDC1"/>
</dbReference>
<dbReference type="AlphaFoldDB" id="M3XIC0"/>
<name>M3XIC0_LATCH</name>
<dbReference type="Pfam" id="PF14970">
    <property type="entry name" value="TEDC1"/>
    <property type="match status" value="1"/>
</dbReference>
<dbReference type="KEGG" id="lcm:102354285"/>
<dbReference type="eggNOG" id="ENOG502RXA4">
    <property type="taxonomic scope" value="Eukaryota"/>
</dbReference>
<sequence>MELAISSKSLKEAIVGLCKVLGAVGLWFPPSPETFRLAKFDRTEAAPEFWKLLHCLLKQIQLEKSCGVMDEVDLDKQIHFVKSQLWYYGYGCREFFQLSADGSKGSRELLLAFSWLLHQIRLLERLLKLHRVPHGDEVSFCTCKEAASVLDQHEKPKLAVLSQKDGIDVRYLQWLQGRLRFHWRSLHTAQQENCVVLHKIHSYTKGCHVDITADHLSMAETDMLRNPEKFNKFVQLLELENSRLEAYLEWKSMEVIYWQWMESVLEAKLQDGKEMQQSHTFNLGDLCRVPNSLVNSDHCHGLIHEIDLLTNQLTELQDRLKEIITCRRSTWCERVKSKEYELPDEKTLLVEISKIQERVETRVSSLKRTKKNHCTYRLVFHGGRSCVKAGQGTVKKRGAGSSCLNATEVAAELREEVIALRMELQKLQDTCKKKLGLLSEGLEGVLFIPPMKREGT</sequence>
<dbReference type="GeneID" id="102354285"/>
<keyword evidence="3" id="KW-1185">Reference proteome</keyword>
<dbReference type="EMBL" id="AFYH01013483">
    <property type="status" value="NOT_ANNOTATED_CDS"/>
    <property type="molecule type" value="Genomic_DNA"/>
</dbReference>
<reference evidence="2" key="3">
    <citation type="submission" date="2025-09" db="UniProtKB">
        <authorList>
            <consortium name="Ensembl"/>
        </authorList>
    </citation>
    <scope>IDENTIFICATION</scope>
</reference>
<dbReference type="Proteomes" id="UP000008672">
    <property type="component" value="Unassembled WGS sequence"/>
</dbReference>
<dbReference type="RefSeq" id="XP_005988398.1">
    <property type="nucleotide sequence ID" value="XM_005988336.3"/>
</dbReference>
<dbReference type="OrthoDB" id="9906141at2759"/>
<dbReference type="EMBL" id="AFYH01013482">
    <property type="status" value="NOT_ANNOTATED_CDS"/>
    <property type="molecule type" value="Genomic_DNA"/>
</dbReference>
<dbReference type="PANTHER" id="PTHR35076:SF1">
    <property type="entry name" value="TUBULIN EPSILON AND DELTA COMPLEX PROTEIN 1"/>
    <property type="match status" value="1"/>
</dbReference>
<dbReference type="EMBL" id="AFYH01013481">
    <property type="status" value="NOT_ANNOTATED_CDS"/>
    <property type="molecule type" value="Genomic_DNA"/>
</dbReference>
<dbReference type="InterPro" id="IPR027996">
    <property type="entry name" value="TEDC1_dom"/>
</dbReference>
<organism evidence="2 3">
    <name type="scientific">Latimeria chalumnae</name>
    <name type="common">Coelacanth</name>
    <dbReference type="NCBI Taxonomy" id="7897"/>
    <lineage>
        <taxon>Eukaryota</taxon>
        <taxon>Metazoa</taxon>
        <taxon>Chordata</taxon>
        <taxon>Craniata</taxon>
        <taxon>Vertebrata</taxon>
        <taxon>Euteleostomi</taxon>
        <taxon>Coelacanthiformes</taxon>
        <taxon>Coelacanthidae</taxon>
        <taxon>Latimeria</taxon>
    </lineage>
</organism>
<evidence type="ECO:0000313" key="2">
    <source>
        <dbReference type="Ensembl" id="ENSLACP00000022476.1"/>
    </source>
</evidence>
<dbReference type="FunCoup" id="M3XIC0">
    <property type="interactions" value="438"/>
</dbReference>
<dbReference type="PANTHER" id="PTHR35076">
    <property type="entry name" value="TUBULIN EPSILON AND DELTA COMPLEX PROTEIN 1"/>
    <property type="match status" value="1"/>
</dbReference>
<proteinExistence type="predicted"/>
<protein>
    <submittedName>
        <fullName evidence="2">Tubulin epsilon and delta complex 1</fullName>
    </submittedName>
</protein>
<dbReference type="GeneTree" id="ENSGT00390000011474"/>